<accession>A0A9Q3I9I2</accession>
<dbReference type="AlphaFoldDB" id="A0A9Q3I9I2"/>
<protein>
    <submittedName>
        <fullName evidence="1">Uncharacterized protein</fullName>
    </submittedName>
</protein>
<proteinExistence type="predicted"/>
<sequence length="101" mass="12223">MKEIHDRRNLPLWKSQIIQKYSNVTWIGQKAMSFENDKDSVNKDQYEWCLRESKRLKFIDPEMKIQIRKHKLFKKMPGELEHAIKCRWNQGCTIDDISNTL</sequence>
<comment type="caution">
    <text evidence="1">The sequence shown here is derived from an EMBL/GenBank/DDBJ whole genome shotgun (WGS) entry which is preliminary data.</text>
</comment>
<dbReference type="Proteomes" id="UP000765509">
    <property type="component" value="Unassembled WGS sequence"/>
</dbReference>
<evidence type="ECO:0000313" key="1">
    <source>
        <dbReference type="EMBL" id="MBW0533123.1"/>
    </source>
</evidence>
<evidence type="ECO:0000313" key="2">
    <source>
        <dbReference type="Proteomes" id="UP000765509"/>
    </source>
</evidence>
<reference evidence="1" key="1">
    <citation type="submission" date="2021-03" db="EMBL/GenBank/DDBJ databases">
        <title>Draft genome sequence of rust myrtle Austropuccinia psidii MF-1, a brazilian biotype.</title>
        <authorList>
            <person name="Quecine M.C."/>
            <person name="Pachon D.M.R."/>
            <person name="Bonatelli M.L."/>
            <person name="Correr F.H."/>
            <person name="Franceschini L.M."/>
            <person name="Leite T.F."/>
            <person name="Margarido G.R.A."/>
            <person name="Almeida C.A."/>
            <person name="Ferrarezi J.A."/>
            <person name="Labate C.A."/>
        </authorList>
    </citation>
    <scope>NUCLEOTIDE SEQUENCE</scope>
    <source>
        <strain evidence="1">MF-1</strain>
    </source>
</reference>
<organism evidence="1 2">
    <name type="scientific">Austropuccinia psidii MF-1</name>
    <dbReference type="NCBI Taxonomy" id="1389203"/>
    <lineage>
        <taxon>Eukaryota</taxon>
        <taxon>Fungi</taxon>
        <taxon>Dikarya</taxon>
        <taxon>Basidiomycota</taxon>
        <taxon>Pucciniomycotina</taxon>
        <taxon>Pucciniomycetes</taxon>
        <taxon>Pucciniales</taxon>
        <taxon>Sphaerophragmiaceae</taxon>
        <taxon>Austropuccinia</taxon>
    </lineage>
</organism>
<dbReference type="EMBL" id="AVOT02038272">
    <property type="protein sequence ID" value="MBW0533123.1"/>
    <property type="molecule type" value="Genomic_DNA"/>
</dbReference>
<gene>
    <name evidence="1" type="ORF">O181_072838</name>
</gene>
<keyword evidence="2" id="KW-1185">Reference proteome</keyword>
<name>A0A9Q3I9I2_9BASI</name>